<dbReference type="Pfam" id="PF13855">
    <property type="entry name" value="LRR_8"/>
    <property type="match status" value="3"/>
</dbReference>
<keyword evidence="3" id="KW-0433">Leucine-rich repeat</keyword>
<evidence type="ECO:0000313" key="18">
    <source>
        <dbReference type="Proteomes" id="UP000242188"/>
    </source>
</evidence>
<evidence type="ECO:0000256" key="15">
    <source>
        <dbReference type="SAM" id="SignalP"/>
    </source>
</evidence>
<feature type="signal peptide" evidence="15">
    <location>
        <begin position="1"/>
        <end position="30"/>
    </location>
</feature>
<dbReference type="Proteomes" id="UP000242188">
    <property type="component" value="Unassembled WGS sequence"/>
</dbReference>
<sequence>MATLTGSGYIASVMAVFLYVAMACLFVCNAADTTEGTPENVCECIKATTFGGFQCNCRRRNLTTVPQHLPTDTRELDLRMNNISTLPDYVFERYTYLEDLRLTSNVLVDMSDNALHGLHRLKSLHLDGNKLEIVPKAFKTLQNLLLLHLDANHIKQVPAESFRNLRRLKSLHFEANSLTSFPTDAFQYLAALEALDLSVNKIERIPDYAFSNLTNLVLLRMADNQLAEIEDYAFQGLNVLTELVMNRNKLKHIPPAFAALPDLETVQIEDNNIQYIPDYAFSGNNRIRMLVLKDNPIVSYGKRAFTNLPLKNLHLSEARDMTEFPDLSGATQLETLKLDRSAITEIPANFCDFHPDIKELNVHSNNIKKIPDLTRCRMLELLNLGNNDVSSLDENVFANLTHLKDLILTRNIITYIPRNAFCGLVKLDYLDLSKNKIGEIHDDAFIDLIALTDLNLSENDFPRLPIDGLQNLQVLKTFHNTNLREAVPSNRLPKIKILVLSYAYHCCDFIYAGRKDEHDTRLKEDVTWLAVSSDNRTYDDYTDDNYNFDHYTSFIGPHVIGNITPSDIDEYDSLEALIHVRKPVNCTPLPGPFLPCDDLFGWWSLRCGVWMVFLLAVAGNGIVLFVSISGRSKMEVPRFLICNLACADFCMGVYLGMLAIVDASTIGEFQQYAIRWQMSPGCLVAGFLGVFSSELSVFTLTVITVERYYAISHALQFNKRLTLKSAGVVMTGGWIFCIGVASLPLFEISDYRKFAICLPFETSERESLAYVCFIMIFNAVSFIAIIACYIKIYISILGSQAWNTKDFRVAKRMAILIFTDFLCWSPIILFSATAAFGYELISLNEAKILTIFVLPLNSCANPFLYAIFTKQFKRDCVKLCKRIEESSISRSLSSLNSRRVSIGCGSSWRHLQLHSPMSTEKRSSCSNSYSGVSSPDGLLNPHGIDGKYFRKQSGDSLLGGMSISSEDKVTSTARLFMRRDSSPCKDAIENMDGGDQKRRLSVGLAGSESQIVIHFDRKDVKSGSDDSTLGDEPRASYKKRYTRRRPSATRGTSATGGDGLDIETVLESARECDMEHSFQREDTVKKDITAQELFAKYRQNKEKLRNAVTDIDTGKLQHGNSAPNVQSFETKPILRLPVQSDSHDKTSHINEWRKSSHLSFLWRNSLDLEGHMPSYKSNSLIELPCSPKDFRLSPCKRRSLSSRHEGYILLKNNNRDSAYEDEDEMLEYQESIAQSGKQCRQLSAMSYVSNAHADDRQSGDVRETTLDEKHSVMSQTSQNSKESGISSETCCHDNKDKLVKHSVSTEERKVVT</sequence>
<dbReference type="PRINTS" id="PR00373">
    <property type="entry name" value="GLYCHORMONER"/>
</dbReference>
<keyword evidence="4 14" id="KW-0812">Transmembrane</keyword>
<evidence type="ECO:0000256" key="11">
    <source>
        <dbReference type="ARBA" id="ARBA00023180"/>
    </source>
</evidence>
<dbReference type="GO" id="GO:0007189">
    <property type="term" value="P:adenylate cyclase-activating G protein-coupled receptor signaling pathway"/>
    <property type="evidence" value="ECO:0007669"/>
    <property type="project" value="TreeGrafter"/>
</dbReference>
<feature type="transmembrane region" description="Helical" evidence="14">
    <location>
        <begin position="848"/>
        <end position="868"/>
    </location>
</feature>
<keyword evidence="12" id="KW-0807">Transducer</keyword>
<feature type="region of interest" description="Disordered" evidence="13">
    <location>
        <begin position="919"/>
        <end position="938"/>
    </location>
</feature>
<dbReference type="InterPro" id="IPR017452">
    <property type="entry name" value="GPCR_Rhodpsn_7TM"/>
</dbReference>
<dbReference type="PANTHER" id="PTHR24372">
    <property type="entry name" value="GLYCOPROTEIN HORMONE RECEPTOR"/>
    <property type="match status" value="1"/>
</dbReference>
<dbReference type="InterPro" id="IPR032675">
    <property type="entry name" value="LRR_dom_sf"/>
</dbReference>
<dbReference type="Gene3D" id="3.80.10.10">
    <property type="entry name" value="Ribonuclease Inhibitor"/>
    <property type="match status" value="2"/>
</dbReference>
<gene>
    <name evidence="17" type="ORF">KP79_PYT18388</name>
</gene>
<dbReference type="PANTHER" id="PTHR24372:SF82">
    <property type="entry name" value="RICKETS"/>
    <property type="match status" value="1"/>
</dbReference>
<dbReference type="PROSITE" id="PS00237">
    <property type="entry name" value="G_PROTEIN_RECEP_F1_1"/>
    <property type="match status" value="1"/>
</dbReference>
<feature type="transmembrane region" description="Helical" evidence="14">
    <location>
        <begin position="683"/>
        <end position="705"/>
    </location>
</feature>
<feature type="region of interest" description="Disordered" evidence="13">
    <location>
        <begin position="1250"/>
        <end position="1312"/>
    </location>
</feature>
<dbReference type="EMBL" id="NEDP02005591">
    <property type="protein sequence ID" value="OWF37319.1"/>
    <property type="molecule type" value="Genomic_DNA"/>
</dbReference>
<dbReference type="SMART" id="SM00364">
    <property type="entry name" value="LRR_BAC"/>
    <property type="match status" value="5"/>
</dbReference>
<evidence type="ECO:0000256" key="8">
    <source>
        <dbReference type="ARBA" id="ARBA00023040"/>
    </source>
</evidence>
<evidence type="ECO:0000256" key="13">
    <source>
        <dbReference type="SAM" id="MobiDB-lite"/>
    </source>
</evidence>
<keyword evidence="9 14" id="KW-0472">Membrane</keyword>
<dbReference type="PROSITE" id="PS50262">
    <property type="entry name" value="G_PROTEIN_RECEP_F1_2"/>
    <property type="match status" value="1"/>
</dbReference>
<organism evidence="17 18">
    <name type="scientific">Mizuhopecten yessoensis</name>
    <name type="common">Japanese scallop</name>
    <name type="synonym">Patinopecten yessoensis</name>
    <dbReference type="NCBI Taxonomy" id="6573"/>
    <lineage>
        <taxon>Eukaryota</taxon>
        <taxon>Metazoa</taxon>
        <taxon>Spiralia</taxon>
        <taxon>Lophotrochozoa</taxon>
        <taxon>Mollusca</taxon>
        <taxon>Bivalvia</taxon>
        <taxon>Autobranchia</taxon>
        <taxon>Pteriomorphia</taxon>
        <taxon>Pectinida</taxon>
        <taxon>Pectinoidea</taxon>
        <taxon>Pectinidae</taxon>
        <taxon>Mizuhopecten</taxon>
    </lineage>
</organism>
<feature type="transmembrane region" description="Helical" evidence="14">
    <location>
        <begin position="768"/>
        <end position="792"/>
    </location>
</feature>
<dbReference type="GO" id="GO:0009755">
    <property type="term" value="P:hormone-mediated signaling pathway"/>
    <property type="evidence" value="ECO:0007669"/>
    <property type="project" value="TreeGrafter"/>
</dbReference>
<reference evidence="17 18" key="1">
    <citation type="journal article" date="2017" name="Nat. Ecol. Evol.">
        <title>Scallop genome provides insights into evolution of bilaterian karyotype and development.</title>
        <authorList>
            <person name="Wang S."/>
            <person name="Zhang J."/>
            <person name="Jiao W."/>
            <person name="Li J."/>
            <person name="Xun X."/>
            <person name="Sun Y."/>
            <person name="Guo X."/>
            <person name="Huan P."/>
            <person name="Dong B."/>
            <person name="Zhang L."/>
            <person name="Hu X."/>
            <person name="Sun X."/>
            <person name="Wang J."/>
            <person name="Zhao C."/>
            <person name="Wang Y."/>
            <person name="Wang D."/>
            <person name="Huang X."/>
            <person name="Wang R."/>
            <person name="Lv J."/>
            <person name="Li Y."/>
            <person name="Zhang Z."/>
            <person name="Liu B."/>
            <person name="Lu W."/>
            <person name="Hui Y."/>
            <person name="Liang J."/>
            <person name="Zhou Z."/>
            <person name="Hou R."/>
            <person name="Li X."/>
            <person name="Liu Y."/>
            <person name="Li H."/>
            <person name="Ning X."/>
            <person name="Lin Y."/>
            <person name="Zhao L."/>
            <person name="Xing Q."/>
            <person name="Dou J."/>
            <person name="Li Y."/>
            <person name="Mao J."/>
            <person name="Guo H."/>
            <person name="Dou H."/>
            <person name="Li T."/>
            <person name="Mu C."/>
            <person name="Jiang W."/>
            <person name="Fu Q."/>
            <person name="Fu X."/>
            <person name="Miao Y."/>
            <person name="Liu J."/>
            <person name="Yu Q."/>
            <person name="Li R."/>
            <person name="Liao H."/>
            <person name="Li X."/>
            <person name="Kong Y."/>
            <person name="Jiang Z."/>
            <person name="Chourrout D."/>
            <person name="Li R."/>
            <person name="Bao Z."/>
        </authorList>
    </citation>
    <scope>NUCLEOTIDE SEQUENCE [LARGE SCALE GENOMIC DNA]</scope>
    <source>
        <strain evidence="17 18">PY_sf001</strain>
    </source>
</reference>
<feature type="compositionally biased region" description="Low complexity" evidence="13">
    <location>
        <begin position="924"/>
        <end position="934"/>
    </location>
</feature>
<feature type="domain" description="G-protein coupled receptors family 1 profile" evidence="16">
    <location>
        <begin position="619"/>
        <end position="865"/>
    </location>
</feature>
<feature type="compositionally biased region" description="Basic residues" evidence="13">
    <location>
        <begin position="1036"/>
        <end position="1047"/>
    </location>
</feature>
<dbReference type="Pfam" id="PF13306">
    <property type="entry name" value="LRR_5"/>
    <property type="match status" value="1"/>
</dbReference>
<evidence type="ECO:0000256" key="5">
    <source>
        <dbReference type="ARBA" id="ARBA00022729"/>
    </source>
</evidence>
<comment type="subcellular location">
    <subcellularLocation>
        <location evidence="1">Cell membrane</location>
        <topology evidence="1">Multi-pass membrane protein</topology>
    </subcellularLocation>
</comment>
<dbReference type="SMR" id="A0A210PLF5"/>
<evidence type="ECO:0000256" key="10">
    <source>
        <dbReference type="ARBA" id="ARBA00023170"/>
    </source>
</evidence>
<keyword evidence="8" id="KW-0297">G-protein coupled receptor</keyword>
<dbReference type="CDD" id="cd15136">
    <property type="entry name" value="7tmA_Glyco_hormone_R"/>
    <property type="match status" value="1"/>
</dbReference>
<dbReference type="InterPro" id="IPR026906">
    <property type="entry name" value="LRR_5"/>
</dbReference>
<dbReference type="FunFam" id="3.80.10.10:FF:000770">
    <property type="entry name" value="Uncharacterized protein"/>
    <property type="match status" value="1"/>
</dbReference>
<feature type="compositionally biased region" description="Polar residues" evidence="13">
    <location>
        <begin position="1272"/>
        <end position="1289"/>
    </location>
</feature>
<evidence type="ECO:0000256" key="3">
    <source>
        <dbReference type="ARBA" id="ARBA00022614"/>
    </source>
</evidence>
<keyword evidence="10 17" id="KW-0675">Receptor</keyword>
<keyword evidence="2" id="KW-1003">Cell membrane</keyword>
<dbReference type="SUPFAM" id="SSF81321">
    <property type="entry name" value="Family A G protein-coupled receptor-like"/>
    <property type="match status" value="1"/>
</dbReference>
<name>A0A210PLF5_MIZYE</name>
<dbReference type="SUPFAM" id="SSF52058">
    <property type="entry name" value="L domain-like"/>
    <property type="match status" value="2"/>
</dbReference>
<feature type="compositionally biased region" description="Basic and acidic residues" evidence="13">
    <location>
        <begin position="1290"/>
        <end position="1312"/>
    </location>
</feature>
<evidence type="ECO:0000259" key="16">
    <source>
        <dbReference type="PROSITE" id="PS50262"/>
    </source>
</evidence>
<dbReference type="GO" id="GO:0005886">
    <property type="term" value="C:plasma membrane"/>
    <property type="evidence" value="ECO:0007669"/>
    <property type="project" value="UniProtKB-SubCell"/>
</dbReference>
<dbReference type="Pfam" id="PF00001">
    <property type="entry name" value="7tm_1"/>
    <property type="match status" value="1"/>
</dbReference>
<dbReference type="Gene3D" id="1.20.1070.10">
    <property type="entry name" value="Rhodopsin 7-helix transmembrane proteins"/>
    <property type="match status" value="1"/>
</dbReference>
<dbReference type="InterPro" id="IPR001611">
    <property type="entry name" value="Leu-rich_rpt"/>
</dbReference>
<feature type="transmembrane region" description="Helical" evidence="14">
    <location>
        <begin position="640"/>
        <end position="663"/>
    </location>
</feature>
<feature type="transmembrane region" description="Helical" evidence="14">
    <location>
        <begin position="726"/>
        <end position="748"/>
    </location>
</feature>
<feature type="transmembrane region" description="Helical" evidence="14">
    <location>
        <begin position="608"/>
        <end position="628"/>
    </location>
</feature>
<protein>
    <submittedName>
        <fullName evidence="17">Leucine-rich repeat-containing G-protein coupled receptor 5</fullName>
    </submittedName>
</protein>
<dbReference type="InterPro" id="IPR000276">
    <property type="entry name" value="GPCR_Rhodpsn"/>
</dbReference>
<evidence type="ECO:0000256" key="12">
    <source>
        <dbReference type="ARBA" id="ARBA00023224"/>
    </source>
</evidence>
<feature type="chain" id="PRO_5012645657" evidence="15">
    <location>
        <begin position="31"/>
        <end position="1312"/>
    </location>
</feature>
<evidence type="ECO:0000256" key="6">
    <source>
        <dbReference type="ARBA" id="ARBA00022737"/>
    </source>
</evidence>
<evidence type="ECO:0000256" key="7">
    <source>
        <dbReference type="ARBA" id="ARBA00022989"/>
    </source>
</evidence>
<dbReference type="SMART" id="SM00369">
    <property type="entry name" value="LRR_TYP"/>
    <property type="match status" value="13"/>
</dbReference>
<feature type="transmembrane region" description="Helical" evidence="14">
    <location>
        <begin position="813"/>
        <end position="836"/>
    </location>
</feature>
<evidence type="ECO:0000256" key="1">
    <source>
        <dbReference type="ARBA" id="ARBA00004651"/>
    </source>
</evidence>
<evidence type="ECO:0000256" key="14">
    <source>
        <dbReference type="SAM" id="Phobius"/>
    </source>
</evidence>
<dbReference type="InterPro" id="IPR003591">
    <property type="entry name" value="Leu-rich_rpt_typical-subtyp"/>
</dbReference>
<dbReference type="GO" id="GO:0016500">
    <property type="term" value="F:protein-hormone receptor activity"/>
    <property type="evidence" value="ECO:0007669"/>
    <property type="project" value="InterPro"/>
</dbReference>
<keyword evidence="11" id="KW-0325">Glycoprotein</keyword>
<dbReference type="OrthoDB" id="1883493at2759"/>
<dbReference type="PROSITE" id="PS51450">
    <property type="entry name" value="LRR"/>
    <property type="match status" value="3"/>
</dbReference>
<proteinExistence type="predicted"/>
<keyword evidence="6" id="KW-0677">Repeat</keyword>
<feature type="compositionally biased region" description="Basic and acidic residues" evidence="13">
    <location>
        <begin position="1252"/>
        <end position="1271"/>
    </location>
</feature>
<dbReference type="PRINTS" id="PR00237">
    <property type="entry name" value="GPCRRHODOPSN"/>
</dbReference>
<dbReference type="GO" id="GO:0008528">
    <property type="term" value="F:G protein-coupled peptide receptor activity"/>
    <property type="evidence" value="ECO:0007669"/>
    <property type="project" value="TreeGrafter"/>
</dbReference>
<evidence type="ECO:0000256" key="2">
    <source>
        <dbReference type="ARBA" id="ARBA00022475"/>
    </source>
</evidence>
<accession>A0A210PLF5</accession>
<feature type="region of interest" description="Disordered" evidence="13">
    <location>
        <begin position="1020"/>
        <end position="1059"/>
    </location>
</feature>
<comment type="caution">
    <text evidence="17">The sequence shown here is derived from an EMBL/GenBank/DDBJ whole genome shotgun (WGS) entry which is preliminary data.</text>
</comment>
<dbReference type="FunFam" id="1.20.1070.10:FF:000156">
    <property type="entry name" value="Lutropin-choriogonadotropic hormone receptor"/>
    <property type="match status" value="1"/>
</dbReference>
<evidence type="ECO:0000313" key="17">
    <source>
        <dbReference type="EMBL" id="OWF37319.1"/>
    </source>
</evidence>
<keyword evidence="7 14" id="KW-1133">Transmembrane helix</keyword>
<keyword evidence="18" id="KW-1185">Reference proteome</keyword>
<evidence type="ECO:0000256" key="9">
    <source>
        <dbReference type="ARBA" id="ARBA00023136"/>
    </source>
</evidence>
<dbReference type="InterPro" id="IPR002131">
    <property type="entry name" value="Gphrmn_rcpt_fam"/>
</dbReference>
<dbReference type="STRING" id="6573.A0A210PLF5"/>
<evidence type="ECO:0000256" key="4">
    <source>
        <dbReference type="ARBA" id="ARBA00022692"/>
    </source>
</evidence>
<keyword evidence="5 15" id="KW-0732">Signal</keyword>